<evidence type="ECO:0000313" key="2">
    <source>
        <dbReference type="Proteomes" id="UP000680067"/>
    </source>
</evidence>
<accession>A0A941DJN1</accession>
<dbReference type="PANTHER" id="PTHR47438:SF1">
    <property type="entry name" value="PHOSPHATE METABOLISM PROTEIN 8-RELATED"/>
    <property type="match status" value="1"/>
</dbReference>
<dbReference type="SUPFAM" id="SSF56784">
    <property type="entry name" value="HAD-like"/>
    <property type="match status" value="1"/>
</dbReference>
<evidence type="ECO:0000313" key="1">
    <source>
        <dbReference type="EMBL" id="MBR7782237.1"/>
    </source>
</evidence>
<name>A0A941DJN1_9BURK</name>
<dbReference type="RefSeq" id="WP_212687574.1">
    <property type="nucleotide sequence ID" value="NZ_JAGSPN010000005.1"/>
</dbReference>
<comment type="caution">
    <text evidence="1">The sequence shown here is derived from an EMBL/GenBank/DDBJ whole genome shotgun (WGS) entry which is preliminary data.</text>
</comment>
<dbReference type="InterPro" id="IPR036412">
    <property type="entry name" value="HAD-like_sf"/>
</dbReference>
<dbReference type="InterPro" id="IPR006439">
    <property type="entry name" value="HAD-SF_hydro_IA"/>
</dbReference>
<dbReference type="SFLD" id="SFLDS00003">
    <property type="entry name" value="Haloacid_Dehalogenase"/>
    <property type="match status" value="1"/>
</dbReference>
<protein>
    <submittedName>
        <fullName evidence="1">Pyrimidine 5'-nucleotidase</fullName>
    </submittedName>
</protein>
<organism evidence="1 2">
    <name type="scientific">Undibacterium luofuense</name>
    <dbReference type="NCBI Taxonomy" id="2828733"/>
    <lineage>
        <taxon>Bacteria</taxon>
        <taxon>Pseudomonadati</taxon>
        <taxon>Pseudomonadota</taxon>
        <taxon>Betaproteobacteria</taxon>
        <taxon>Burkholderiales</taxon>
        <taxon>Oxalobacteraceae</taxon>
        <taxon>Undibacterium</taxon>
    </lineage>
</organism>
<dbReference type="GO" id="GO:0008252">
    <property type="term" value="F:nucleotidase activity"/>
    <property type="evidence" value="ECO:0007669"/>
    <property type="project" value="TreeGrafter"/>
</dbReference>
<dbReference type="GO" id="GO:0006206">
    <property type="term" value="P:pyrimidine nucleobase metabolic process"/>
    <property type="evidence" value="ECO:0007669"/>
    <property type="project" value="TreeGrafter"/>
</dbReference>
<dbReference type="InterPro" id="IPR023214">
    <property type="entry name" value="HAD_sf"/>
</dbReference>
<dbReference type="AlphaFoldDB" id="A0A941DJN1"/>
<gene>
    <name evidence="1" type="ORF">KDM89_08795</name>
</gene>
<dbReference type="Proteomes" id="UP000680067">
    <property type="component" value="Unassembled WGS sequence"/>
</dbReference>
<proteinExistence type="predicted"/>
<dbReference type="SFLD" id="SFLDG01129">
    <property type="entry name" value="C1.5:_HAD__Beta-PGM__Phosphata"/>
    <property type="match status" value="1"/>
</dbReference>
<dbReference type="Pfam" id="PF00702">
    <property type="entry name" value="Hydrolase"/>
    <property type="match status" value="1"/>
</dbReference>
<dbReference type="SFLD" id="SFLDG01132">
    <property type="entry name" value="C1.5.3:_5'-Nucleotidase_Like"/>
    <property type="match status" value="1"/>
</dbReference>
<keyword evidence="2" id="KW-1185">Reference proteome</keyword>
<dbReference type="InterPro" id="IPR010237">
    <property type="entry name" value="Pyr-5-nucltdase"/>
</dbReference>
<sequence>MAASRSRRVWLFDLDNTLHHASHAIFPEINRLMNAYIARVLGDDHGPADAETVNRVRLEYYLKYGVTMLGMVRHHGVDAEHFLQAAHDIDGLTSMIRAERGLRRRLRQLPGKKILLTNAPAGYAGKILRHLRLHTHFDAHVPVEQMRVHRQLQPKPSVRFLRHFLARQRLRASDCVLVEDSVDNLRAARKLGIRTVLLRHYIPASGRKPDGRVRSAACVDVAVHDIRRLSNYRKIIGNL</sequence>
<dbReference type="NCBIfam" id="TIGR01993">
    <property type="entry name" value="Pyr-5-nucltdase"/>
    <property type="match status" value="1"/>
</dbReference>
<dbReference type="EMBL" id="JAGSPN010000005">
    <property type="protein sequence ID" value="MBR7782237.1"/>
    <property type="molecule type" value="Genomic_DNA"/>
</dbReference>
<dbReference type="Gene3D" id="1.10.150.450">
    <property type="match status" value="1"/>
</dbReference>
<dbReference type="GO" id="GO:0009166">
    <property type="term" value="P:nucleotide catabolic process"/>
    <property type="evidence" value="ECO:0007669"/>
    <property type="project" value="TreeGrafter"/>
</dbReference>
<dbReference type="InterPro" id="IPR052791">
    <property type="entry name" value="SSM1_domain"/>
</dbReference>
<reference evidence="1" key="1">
    <citation type="submission" date="2021-04" db="EMBL/GenBank/DDBJ databases">
        <title>novel species isolated from subtropical streams in China.</title>
        <authorList>
            <person name="Lu H."/>
        </authorList>
    </citation>
    <scope>NUCLEOTIDE SEQUENCE</scope>
    <source>
        <strain evidence="1">LFS511W</strain>
    </source>
</reference>
<dbReference type="PANTHER" id="PTHR47438">
    <property type="entry name" value="PHOSPHATE METABOLISM PROTEIN 8-RELATED"/>
    <property type="match status" value="1"/>
</dbReference>
<dbReference type="NCBIfam" id="TIGR01509">
    <property type="entry name" value="HAD-SF-IA-v3"/>
    <property type="match status" value="1"/>
</dbReference>
<dbReference type="Gene3D" id="3.40.50.1000">
    <property type="entry name" value="HAD superfamily/HAD-like"/>
    <property type="match status" value="1"/>
</dbReference>